<sequence>MAASTNNPKYAAKMLGYDQKTFGWMLHEFKPSNGLGPADNVIWHDNGDVYFRGNFVANFHDWAD</sequence>
<organism evidence="1 2">
    <name type="scientific">Paraburkholderia monticola</name>
    <dbReference type="NCBI Taxonomy" id="1399968"/>
    <lineage>
        <taxon>Bacteria</taxon>
        <taxon>Pseudomonadati</taxon>
        <taxon>Pseudomonadota</taxon>
        <taxon>Betaproteobacteria</taxon>
        <taxon>Burkholderiales</taxon>
        <taxon>Burkholderiaceae</taxon>
        <taxon>Paraburkholderia</taxon>
    </lineage>
</organism>
<gene>
    <name evidence="1" type="ORF">CI15_31830</name>
</gene>
<dbReference type="AlphaFoldDB" id="A0A149PCH8"/>
<protein>
    <submittedName>
        <fullName evidence="1">Uncharacterized protein</fullName>
    </submittedName>
</protein>
<accession>A0A149PCH8</accession>
<dbReference type="EMBL" id="LRBG01000039">
    <property type="protein sequence ID" value="KXU82745.1"/>
    <property type="molecule type" value="Genomic_DNA"/>
</dbReference>
<reference evidence="1 2" key="1">
    <citation type="journal article" date="2015" name="Int. J. Syst. Evol. Microbiol.">
        <title>Burkholderia monticola sp. nov., isolated from mountain soil.</title>
        <authorList>
            <person name="Baek I."/>
            <person name="Seo B."/>
            <person name="Lee I."/>
            <person name="Yi H."/>
            <person name="Chun J."/>
        </authorList>
    </citation>
    <scope>NUCLEOTIDE SEQUENCE [LARGE SCALE GENOMIC DNA]</scope>
    <source>
        <strain evidence="1 2">JC2948</strain>
    </source>
</reference>
<keyword evidence="2" id="KW-1185">Reference proteome</keyword>
<evidence type="ECO:0000313" key="2">
    <source>
        <dbReference type="Proteomes" id="UP000075613"/>
    </source>
</evidence>
<name>A0A149PCH8_9BURK</name>
<proteinExistence type="predicted"/>
<comment type="caution">
    <text evidence="1">The sequence shown here is derived from an EMBL/GenBank/DDBJ whole genome shotgun (WGS) entry which is preliminary data.</text>
</comment>
<dbReference type="Proteomes" id="UP000075613">
    <property type="component" value="Unassembled WGS sequence"/>
</dbReference>
<evidence type="ECO:0000313" key="1">
    <source>
        <dbReference type="EMBL" id="KXU82745.1"/>
    </source>
</evidence>